<proteinExistence type="predicted"/>
<dbReference type="Proteomes" id="UP000033695">
    <property type="component" value="Unassembled WGS sequence"/>
</dbReference>
<evidence type="ECO:0000313" key="2">
    <source>
        <dbReference type="Proteomes" id="UP000033695"/>
    </source>
</evidence>
<accession>A0A0F4KNZ2</accession>
<reference evidence="1 2" key="1">
    <citation type="submission" date="2014-12" db="EMBL/GenBank/DDBJ databases">
        <title>Comparative genomics of the lactic acid bacteria isolated from the honey bee gut.</title>
        <authorList>
            <person name="Ellegaard K.M."/>
            <person name="Tamarit D."/>
            <person name="Javelind E."/>
            <person name="Olofsson T."/>
            <person name="Andersson S.G."/>
            <person name="Vasquez A."/>
        </authorList>
    </citation>
    <scope>NUCLEOTIDE SEQUENCE [LARGE SCALE GENOMIC DNA]</scope>
    <source>
        <strain evidence="1 2">Hon2</strain>
    </source>
</reference>
<comment type="caution">
    <text evidence="1">The sequence shown here is derived from an EMBL/GenBank/DDBJ whole genome shotgun (WGS) entry which is preliminary data.</text>
</comment>
<keyword evidence="2" id="KW-1185">Reference proteome</keyword>
<dbReference type="HOGENOM" id="CLU_2046693_0_0_9"/>
<protein>
    <submittedName>
        <fullName evidence="1">Uncharacterized protein</fullName>
    </submittedName>
</protein>
<dbReference type="PATRIC" id="fig|1218508.4.peg.1685"/>
<name>A0A0F4KNZ2_9LACO</name>
<organism evidence="1 2">
    <name type="scientific">Bombilactobacillus mellis</name>
    <dbReference type="NCBI Taxonomy" id="1218508"/>
    <lineage>
        <taxon>Bacteria</taxon>
        <taxon>Bacillati</taxon>
        <taxon>Bacillota</taxon>
        <taxon>Bacilli</taxon>
        <taxon>Lactobacillales</taxon>
        <taxon>Lactobacillaceae</taxon>
        <taxon>Bombilactobacillus</taxon>
    </lineage>
</organism>
<gene>
    <name evidence="1" type="ORF">JG29_16380</name>
</gene>
<dbReference type="EMBL" id="JXBZ01000015">
    <property type="protein sequence ID" value="KJY48120.1"/>
    <property type="molecule type" value="Genomic_DNA"/>
</dbReference>
<evidence type="ECO:0000313" key="1">
    <source>
        <dbReference type="EMBL" id="KJY48120.1"/>
    </source>
</evidence>
<sequence length="120" mass="14020">MNESVEIMKSSVLQELLANAQHANKYQAVQIVATNADPNSAIPAYRNWYYLDTSYPTELENLIHYFYNMQLVYSPQVVKQELDTVVKKHGLKEIIYDKKANTYLSQEELDKLKKFLEIML</sequence>
<dbReference type="AlphaFoldDB" id="A0A0F4KNZ2"/>
<dbReference type="RefSeq" id="WP_045923539.1">
    <property type="nucleotide sequence ID" value="NZ_JBHTHW010000006.1"/>
</dbReference>